<feature type="domain" description="Cell morphogenesis central region" evidence="4">
    <location>
        <begin position="1490"/>
        <end position="1679"/>
    </location>
</feature>
<feature type="region of interest" description="Disordered" evidence="1">
    <location>
        <begin position="2423"/>
        <end position="2444"/>
    </location>
</feature>
<dbReference type="Pfam" id="PF14228">
    <property type="entry name" value="MOR2-PAG1_mid"/>
    <property type="match status" value="2"/>
</dbReference>
<protein>
    <recommendedName>
        <fullName evidence="7">Cell morphogenesis protein</fullName>
    </recommendedName>
</protein>
<feature type="domain" description="Cell morphogenesis central region" evidence="4">
    <location>
        <begin position="1745"/>
        <end position="1930"/>
    </location>
</feature>
<feature type="domain" description="Cell morphogenesis protein N-terminal" evidence="2">
    <location>
        <begin position="372"/>
        <end position="928"/>
    </location>
</feature>
<dbReference type="GO" id="GO:0000902">
    <property type="term" value="P:cell morphogenesis"/>
    <property type="evidence" value="ECO:0007669"/>
    <property type="project" value="InterPro"/>
</dbReference>
<dbReference type="InterPro" id="IPR025481">
    <property type="entry name" value="Cell_Morphogen_C"/>
</dbReference>
<dbReference type="InterPro" id="IPR025614">
    <property type="entry name" value="Cell_morpho_N"/>
</dbReference>
<feature type="compositionally biased region" description="Polar residues" evidence="1">
    <location>
        <begin position="2327"/>
        <end position="2340"/>
    </location>
</feature>
<dbReference type="EMBL" id="ML170166">
    <property type="protein sequence ID" value="TDL24591.1"/>
    <property type="molecule type" value="Genomic_DNA"/>
</dbReference>
<dbReference type="InterPro" id="IPR016024">
    <property type="entry name" value="ARM-type_fold"/>
</dbReference>
<evidence type="ECO:0000259" key="2">
    <source>
        <dbReference type="Pfam" id="PF14222"/>
    </source>
</evidence>
<dbReference type="OrthoDB" id="6287725at2759"/>
<dbReference type="InterPro" id="IPR029473">
    <property type="entry name" value="MOR2-PAG1_mid"/>
</dbReference>
<organism evidence="5 6">
    <name type="scientific">Rickenella mellea</name>
    <dbReference type="NCBI Taxonomy" id="50990"/>
    <lineage>
        <taxon>Eukaryota</taxon>
        <taxon>Fungi</taxon>
        <taxon>Dikarya</taxon>
        <taxon>Basidiomycota</taxon>
        <taxon>Agaricomycotina</taxon>
        <taxon>Agaricomycetes</taxon>
        <taxon>Hymenochaetales</taxon>
        <taxon>Rickenellaceae</taxon>
        <taxon>Rickenella</taxon>
    </lineage>
</organism>
<dbReference type="PANTHER" id="PTHR12295:SF30">
    <property type="entry name" value="PROTEIN FURRY"/>
    <property type="match status" value="1"/>
</dbReference>
<dbReference type="GO" id="GO:0030427">
    <property type="term" value="C:site of polarized growth"/>
    <property type="evidence" value="ECO:0007669"/>
    <property type="project" value="TreeGrafter"/>
</dbReference>
<reference evidence="5 6" key="1">
    <citation type="submission" date="2018-06" db="EMBL/GenBank/DDBJ databases">
        <title>A transcriptomic atlas of mushroom development highlights an independent origin of complex multicellularity.</title>
        <authorList>
            <consortium name="DOE Joint Genome Institute"/>
            <person name="Krizsan K."/>
            <person name="Almasi E."/>
            <person name="Merenyi Z."/>
            <person name="Sahu N."/>
            <person name="Viragh M."/>
            <person name="Koszo T."/>
            <person name="Mondo S."/>
            <person name="Kiss B."/>
            <person name="Balint B."/>
            <person name="Kues U."/>
            <person name="Barry K."/>
            <person name="Hegedus J.C."/>
            <person name="Henrissat B."/>
            <person name="Johnson J."/>
            <person name="Lipzen A."/>
            <person name="Ohm R."/>
            <person name="Nagy I."/>
            <person name="Pangilinan J."/>
            <person name="Yan J."/>
            <person name="Xiong Y."/>
            <person name="Grigoriev I.V."/>
            <person name="Hibbett D.S."/>
            <person name="Nagy L.G."/>
        </authorList>
    </citation>
    <scope>NUCLEOTIDE SEQUENCE [LARGE SCALE GENOMIC DNA]</scope>
    <source>
        <strain evidence="5 6">SZMC22713</strain>
    </source>
</reference>
<evidence type="ECO:0000313" key="5">
    <source>
        <dbReference type="EMBL" id="TDL24591.1"/>
    </source>
</evidence>
<feature type="region of interest" description="Disordered" evidence="1">
    <location>
        <begin position="130"/>
        <end position="226"/>
    </location>
</feature>
<evidence type="ECO:0000256" key="1">
    <source>
        <dbReference type="SAM" id="MobiDB-lite"/>
    </source>
</evidence>
<accession>A0A4Y7QBE2</accession>
<feature type="region of interest" description="Disordered" evidence="1">
    <location>
        <begin position="2327"/>
        <end position="2346"/>
    </location>
</feature>
<dbReference type="Pfam" id="PF14222">
    <property type="entry name" value="MOR2-PAG1_N"/>
    <property type="match status" value="1"/>
</dbReference>
<feature type="compositionally biased region" description="Polar residues" evidence="1">
    <location>
        <begin position="36"/>
        <end position="50"/>
    </location>
</feature>
<dbReference type="SUPFAM" id="SSF48371">
    <property type="entry name" value="ARM repeat"/>
    <property type="match status" value="1"/>
</dbReference>
<dbReference type="Pfam" id="PF14225">
    <property type="entry name" value="MOR2-PAG1_C"/>
    <property type="match status" value="1"/>
</dbReference>
<gene>
    <name evidence="5" type="ORF">BD410DRAFT_896782</name>
</gene>
<name>A0A4Y7QBE2_9AGAM</name>
<feature type="compositionally biased region" description="Polar residues" evidence="1">
    <location>
        <begin position="59"/>
        <end position="94"/>
    </location>
</feature>
<evidence type="ECO:0000313" key="6">
    <source>
        <dbReference type="Proteomes" id="UP000294933"/>
    </source>
</evidence>
<sequence length="2444" mass="273121">MSDGLNQITIPDFDDDELNSTSIPFGRPTGFGFGSNSGQESPTHGFSNGDRSYFHSRGDSVTSEDSNHSFQQTPSRSNGSYANSSQTSIATASSVPKKASFASLRNAFKSSKPAEAPPVPQIDRQVYPAALKNPFNRSTSSLAQPIVPIRRPSVTASPPHPRPSTPGASASDLRHARAPSYKSRGHAPARSQHSRAGSAYQNSEGSDHSHALVFGTPKQSQPPPVPRVPNEYVEYGGNAYRNGTPSFDIEEEKIVIDPRTPSDYALHAVFMRFATAAEMKIDNFLRQGIDRDPPLAEFLGAGVDTKFDDVLQSLGRIAMKNAKPVVDSIMRWRKTQNENASGTGDVIRLHSSDSYSSGRGVRPQEIINVLNERRSLASIFIMCRALIVVMQSLSKDALGETIGHSLEETTFEQFKRPDLRLLSQSANHRTNAELYATLLGQISNLRFVSVTDRFLAELGPVAQGQVPKDLDMKYENLVKGLRHVQIKVWPPESFEDGAEFLESLSKSFEHAHGLRLKTSFAETLVHLLHPIGKTAQAEVNHPLWAKAIETIYPKARDMMSKPRYWHVAYPLVVTSLCVAPHEYFLRHWISCFEVGLSKLKEKPFRIPVMNGIMRLVWTYLYRCHEPTSTSTSKLETLLKHLFPPNRVAINPPDDHLDPFVYIVHFVLSRHFDFGCELTLNLMQEQQIRAAPTSNIINLLAPERTNIALEAILLSLHMVEREEPAPAWPSNSDFSVVPSKEDYPSSSDPVPSSFMTKPGMQEFFDRCGSTVSAIAYACARSVGRFNIFDDQWSLSRLNVSYEETTNYIIRQHTEANVAYLSNLTPQITVLHTCFSSWPRCLHPTLPVDDALDMLIYGLIHIEPAIGEAASSSIQRFAVEPTYVANVLARFSVFLFSPNSLVGDGSNCGTRLPFESSRLINTWFSAIEIWAASIQQKVPDTLDDSELRSIASTLLELESGTLFLLSYSTRMVRSIGVKIIRIIEALVSHLEANLLPPDGVESCDFHVLDSLLGHGVSRTFFDERSESLDGKQRARLLQWRGSSHADVVLRIAESTDDRDRILWRHVFPSFVRRCLHHQSNVVQSCRELWSAAVTRYHPIVASVSGINNRLPVGPARSPAVVSRERERTIAENQSIIEQWHIWVKLVCCTASTVDSKSTKREHTRAPSDLTYERDRMTTTRGLFRYLTPFLDADHSIFRDTAVMCVSSFPSSGYSQLLEDLSTFAARHFYDDSRTKVSSPPSLRRNRRQDRLYLAVAHIYQITAHYLKDQRGAGRQDSLTNVLKFVRHTQAFLSSYDIRGDWQQQRLRRYFCGIVEHLFDGLSSLQSSDRFIPPNMHLTLYRLCEEWCQCGTQSTAVKQRLVAMQTAATAGYLEPQLKASAIERFQTETVLLSHAAVGAMASLCQKAFFPPELSSGSPTDRASADFLAPLEAGPTLDRLVSMLASIHQSVNESGRKALKSLLSHRANNETFVDEVLRRSFVTSKETKTSNCRFFEIVAGVVCHSDVHPFSFGHIFCISMANLCSPLKDTRRQAFSAIEALHLRVGGTGCLAEYEAAVLSSAPNIYLDAQHRMSECLAQHHPDETVSVLTQCSARLPVIQELLPTNAASRVLQGLVPWLLDIRLMEDGMKTFSSEGRTVLYHMLALTMRYSDSQTDAVQALWGQLVREHPQNGQGTIMFLLEQSSKIGSTAFVHCAKQIVACLSRTSIGRQIFEELIDVIEPARMLPSIEHKLMMPNPVDTDLWSDLDALFAEQPRHTLGAGQFALLFLADVVPTRAWEFKKQLPTLLHAIFSHLDHRNPMLREHARIMLFQVLRSWLPGYNDIDDQSLNETYLTIKSTVNALEREADSAFWMEEDPISQTIPKMKQLCSSVIQWLAPVHPTLINEWGSLALVWGTACSIRSIAFRSLQIFRAVMSRVTQADLALLLGRLTNTVAGPDTNIHLFTAELILTLRNLAEADNLDQSLVPTLFWCAYACLSTPVEAEFGEIVEFLDCLLDRLDLDDAYTTEVLLSQKPSNWLGGSIGLQPLLLPGLRSVVTYQRTFKVLQRLAQIEASTLIDDTGHRVRDMYTLCLPWCLRAMEDNKSDEDLVEYANNVGQLAEESNLHSIARIMTSFVKTRFRTKDDFLRQAAAALREHYASQQWTEVVSLLLSLVLNQEQWLRIKSIQILKVVFQLRETRNPVDRLGSELLMPLLRLLTTDLAAQALEVLDEPMAISGGPNAKQVLRMSMHMSTLPNEVEDVTEVFGMPEESGWCIANPDRQREITRSNVMAVFDTCKVPTRPSRIEFHPEVDAFAFGDTSGLANGTGDALEADLGDLVQNLHELSTFFQDESQGSSNANNTHGQMNGRKGGVTAQAMMPSHQLEARVAAILAKSTDAVAPDMPQTPYVDVFRIEGREYDESDDESESDYDTDTFAYDNSISGLKGRMNGIGRNGGGGRGGGYMAHHRR</sequence>
<evidence type="ECO:0000259" key="4">
    <source>
        <dbReference type="Pfam" id="PF14228"/>
    </source>
</evidence>
<proteinExistence type="predicted"/>
<dbReference type="InterPro" id="IPR039867">
    <property type="entry name" value="Furry/Tao3/Mor2"/>
</dbReference>
<dbReference type="Proteomes" id="UP000294933">
    <property type="component" value="Unassembled WGS sequence"/>
</dbReference>
<feature type="region of interest" description="Disordered" evidence="1">
    <location>
        <begin position="1"/>
        <end position="96"/>
    </location>
</feature>
<dbReference type="VEuPathDB" id="FungiDB:BD410DRAFT_896782"/>
<keyword evidence="6" id="KW-1185">Reference proteome</keyword>
<dbReference type="GO" id="GO:0005938">
    <property type="term" value="C:cell cortex"/>
    <property type="evidence" value="ECO:0007669"/>
    <property type="project" value="TreeGrafter"/>
</dbReference>
<dbReference type="STRING" id="50990.A0A4Y7QBE2"/>
<feature type="compositionally biased region" description="Gly residues" evidence="1">
    <location>
        <begin position="2427"/>
        <end position="2438"/>
    </location>
</feature>
<dbReference type="PANTHER" id="PTHR12295">
    <property type="entry name" value="FURRY-RELATED"/>
    <property type="match status" value="1"/>
</dbReference>
<evidence type="ECO:0008006" key="7">
    <source>
        <dbReference type="Google" id="ProtNLM"/>
    </source>
</evidence>
<feature type="domain" description="Cell morphogenesis protein C-terminal" evidence="3">
    <location>
        <begin position="1963"/>
        <end position="2213"/>
    </location>
</feature>
<evidence type="ECO:0000259" key="3">
    <source>
        <dbReference type="Pfam" id="PF14225"/>
    </source>
</evidence>